<gene>
    <name evidence="1" type="ORF">HNR42_002773</name>
</gene>
<protein>
    <submittedName>
        <fullName evidence="1">Molybdopterin synthase catalytic subunit</fullName>
        <ecNumber evidence="1">2.8.1.12</ecNumber>
    </submittedName>
</protein>
<dbReference type="Gene3D" id="3.90.1170.40">
    <property type="entry name" value="Molybdopterin biosynthesis MoaE subunit"/>
    <property type="match status" value="1"/>
</dbReference>
<dbReference type="Proteomes" id="UP000569951">
    <property type="component" value="Unassembled WGS sequence"/>
</dbReference>
<dbReference type="GO" id="GO:0006777">
    <property type="term" value="P:Mo-molybdopterin cofactor biosynthetic process"/>
    <property type="evidence" value="ECO:0007669"/>
    <property type="project" value="InterPro"/>
</dbReference>
<reference evidence="1 2" key="1">
    <citation type="submission" date="2020-08" db="EMBL/GenBank/DDBJ databases">
        <title>Genomic Encyclopedia of Type Strains, Phase IV (KMG-IV): sequencing the most valuable type-strain genomes for metagenomic binning, comparative biology and taxonomic classification.</title>
        <authorList>
            <person name="Goeker M."/>
        </authorList>
    </citation>
    <scope>NUCLEOTIDE SEQUENCE [LARGE SCALE GENOMIC DNA]</scope>
    <source>
        <strain evidence="1 2">DSM 21458</strain>
    </source>
</reference>
<dbReference type="InterPro" id="IPR003749">
    <property type="entry name" value="ThiS/MoaD-like"/>
</dbReference>
<dbReference type="InterPro" id="IPR003448">
    <property type="entry name" value="Mopterin_biosynth_MoaE"/>
</dbReference>
<dbReference type="RefSeq" id="WP_183988090.1">
    <property type="nucleotide sequence ID" value="NZ_JACHHG010000011.1"/>
</dbReference>
<dbReference type="EMBL" id="JACHHG010000011">
    <property type="protein sequence ID" value="MBB6099332.1"/>
    <property type="molecule type" value="Genomic_DNA"/>
</dbReference>
<evidence type="ECO:0000313" key="2">
    <source>
        <dbReference type="Proteomes" id="UP000569951"/>
    </source>
</evidence>
<dbReference type="Gene3D" id="3.10.20.30">
    <property type="match status" value="1"/>
</dbReference>
<dbReference type="CDD" id="cd00754">
    <property type="entry name" value="Ubl_MoaD"/>
    <property type="match status" value="1"/>
</dbReference>
<dbReference type="InterPro" id="IPR012675">
    <property type="entry name" value="Beta-grasp_dom_sf"/>
</dbReference>
<dbReference type="EC" id="2.8.1.12" evidence="1"/>
<keyword evidence="2" id="KW-1185">Reference proteome</keyword>
<dbReference type="AlphaFoldDB" id="A0A841I5Y5"/>
<dbReference type="CDD" id="cd00756">
    <property type="entry name" value="MoaE"/>
    <property type="match status" value="1"/>
</dbReference>
<name>A0A841I5Y5_9DEIO</name>
<dbReference type="GO" id="GO:0030366">
    <property type="term" value="F:molybdopterin synthase activity"/>
    <property type="evidence" value="ECO:0007669"/>
    <property type="project" value="UniProtKB-EC"/>
</dbReference>
<sequence>MNVEVFLFARLRREAGRETLPLELPAGATVREAALEVERQCGLSLRGCMAAVNERYASPQQPLSNGDQLAFLPPVAGGSHDDVWCVLTPEPLGLEAARALLTRPEWGAQAFFSGTVRSPNRGEEVLYLEYEAYAPMALKVMQECAEAAREKYGTLGVYIAHRTGRLYPGEVSIVVGTGSPHRRAALEACDLLIERLKAELPVWKLERTAAGESWVEGQTGAETL</sequence>
<evidence type="ECO:0000313" key="1">
    <source>
        <dbReference type="EMBL" id="MBB6099332.1"/>
    </source>
</evidence>
<dbReference type="SUPFAM" id="SSF54690">
    <property type="entry name" value="Molybdopterin synthase subunit MoaE"/>
    <property type="match status" value="1"/>
</dbReference>
<dbReference type="SUPFAM" id="SSF54285">
    <property type="entry name" value="MoaD/ThiS"/>
    <property type="match status" value="1"/>
</dbReference>
<comment type="caution">
    <text evidence="1">The sequence shown here is derived from an EMBL/GenBank/DDBJ whole genome shotgun (WGS) entry which is preliminary data.</text>
</comment>
<dbReference type="PANTHER" id="PTHR23404">
    <property type="entry name" value="MOLYBDOPTERIN SYNTHASE RELATED"/>
    <property type="match status" value="1"/>
</dbReference>
<proteinExistence type="predicted"/>
<dbReference type="InterPro" id="IPR036563">
    <property type="entry name" value="MoaE_sf"/>
</dbReference>
<keyword evidence="1" id="KW-0808">Transferase</keyword>
<accession>A0A841I5Y5</accession>
<dbReference type="InterPro" id="IPR016155">
    <property type="entry name" value="Mopterin_synth/thiamin_S_b"/>
</dbReference>
<dbReference type="Pfam" id="PF02391">
    <property type="entry name" value="MoaE"/>
    <property type="match status" value="1"/>
</dbReference>
<dbReference type="Pfam" id="PF02597">
    <property type="entry name" value="ThiS"/>
    <property type="match status" value="1"/>
</dbReference>
<organism evidence="1 2">
    <name type="scientific">Deinobacterium chartae</name>
    <dbReference type="NCBI Taxonomy" id="521158"/>
    <lineage>
        <taxon>Bacteria</taxon>
        <taxon>Thermotogati</taxon>
        <taxon>Deinococcota</taxon>
        <taxon>Deinococci</taxon>
        <taxon>Deinococcales</taxon>
        <taxon>Deinococcaceae</taxon>
        <taxon>Deinobacterium</taxon>
    </lineage>
</organism>